<dbReference type="InterPro" id="IPR049790">
    <property type="entry name" value="Rv3655c/TadE"/>
</dbReference>
<accession>A0A9W6FAD4</accession>
<dbReference type="NCBIfam" id="TIGR03816">
    <property type="entry name" value="tadE_like_DECH"/>
    <property type="match status" value="1"/>
</dbReference>
<dbReference type="Proteomes" id="UP001165080">
    <property type="component" value="Unassembled WGS sequence"/>
</dbReference>
<comment type="caution">
    <text evidence="2">The sequence shown here is derived from an EMBL/GenBank/DDBJ whole genome shotgun (WGS) entry which is preliminary data.</text>
</comment>
<dbReference type="EMBL" id="BRXU01000063">
    <property type="protein sequence ID" value="GLC62337.1"/>
    <property type="molecule type" value="Genomic_DNA"/>
</dbReference>
<feature type="transmembrane region" description="Helical" evidence="1">
    <location>
        <begin position="128"/>
        <end position="148"/>
    </location>
</feature>
<keyword evidence="3" id="KW-1185">Reference proteome</keyword>
<gene>
    <name evidence="2" type="primary">PLESTB003317</name>
    <name evidence="2" type="ORF">PLESTB_001872400</name>
</gene>
<protein>
    <submittedName>
        <fullName evidence="2">Uncharacterized protein</fullName>
    </submittedName>
</protein>
<keyword evidence="1" id="KW-0472">Membrane</keyword>
<organism evidence="2 3">
    <name type="scientific">Pleodorina starrii</name>
    <dbReference type="NCBI Taxonomy" id="330485"/>
    <lineage>
        <taxon>Eukaryota</taxon>
        <taxon>Viridiplantae</taxon>
        <taxon>Chlorophyta</taxon>
        <taxon>core chlorophytes</taxon>
        <taxon>Chlorophyceae</taxon>
        <taxon>CS clade</taxon>
        <taxon>Chlamydomonadales</taxon>
        <taxon>Volvocaceae</taxon>
        <taxon>Pleodorina</taxon>
    </lineage>
</organism>
<dbReference type="InterPro" id="IPR021202">
    <property type="entry name" value="Rv3654c-like"/>
</dbReference>
<name>A0A9W6FAD4_9CHLO</name>
<dbReference type="NCBIfam" id="NF041390">
    <property type="entry name" value="TadE_Rv3655c"/>
    <property type="match status" value="1"/>
</dbReference>
<sequence>MLIPWSRSAPRPVPPDRGAVTAETAVLLPALVLLLAVLLAAAAAGMTLIRYEEAARASARAAARGESAAVVRSTALRVAGEDAAIRLGGNAGTATRPMGTVAEPAVPGIPGRPDRCPDRDGDRGSGTVHALTLTLVLGVLLVAVLLLAQAGIATHRAGKAADLAALAAADTARGLVAGDPCGAAERVARDNGARLERCALVEPERVVVDVRTAVALDGPLARFGAARGVSRAGPPEAARAP</sequence>
<evidence type="ECO:0000256" key="1">
    <source>
        <dbReference type="SAM" id="Phobius"/>
    </source>
</evidence>
<keyword evidence="1" id="KW-0812">Transmembrane</keyword>
<reference evidence="2 3" key="1">
    <citation type="journal article" date="2023" name="Commun. Biol.">
        <title>Reorganization of the ancestral sex-determining regions during the evolution of trioecy in Pleodorina starrii.</title>
        <authorList>
            <person name="Takahashi K."/>
            <person name="Suzuki S."/>
            <person name="Kawai-Toyooka H."/>
            <person name="Yamamoto K."/>
            <person name="Hamaji T."/>
            <person name="Ootsuki R."/>
            <person name="Yamaguchi H."/>
            <person name="Kawachi M."/>
            <person name="Higashiyama T."/>
            <person name="Nozaki H."/>
        </authorList>
    </citation>
    <scope>NUCLEOTIDE SEQUENCE [LARGE SCALE GENOMIC DNA]</scope>
    <source>
        <strain evidence="2 3">NIES-4479</strain>
    </source>
</reference>
<proteinExistence type="predicted"/>
<keyword evidence="1" id="KW-1133">Transmembrane helix</keyword>
<feature type="transmembrane region" description="Helical" evidence="1">
    <location>
        <begin position="26"/>
        <end position="49"/>
    </location>
</feature>
<dbReference type="AlphaFoldDB" id="A0A9W6FAD4"/>
<evidence type="ECO:0000313" key="2">
    <source>
        <dbReference type="EMBL" id="GLC62337.1"/>
    </source>
</evidence>
<evidence type="ECO:0000313" key="3">
    <source>
        <dbReference type="Proteomes" id="UP001165080"/>
    </source>
</evidence>